<reference evidence="3" key="1">
    <citation type="submission" date="2016-06" db="UniProtKB">
        <authorList>
            <consortium name="WormBaseParasite"/>
        </authorList>
    </citation>
    <scope>IDENTIFICATION</scope>
</reference>
<evidence type="ECO:0000313" key="3">
    <source>
        <dbReference type="WBParaSite" id="SSLN_0000307001-mRNA-1"/>
    </source>
</evidence>
<dbReference type="AlphaFoldDB" id="A0A183SFH2"/>
<name>A0A183SFH2_SCHSO</name>
<accession>A0A183SFH2</accession>
<gene>
    <name evidence="1" type="ORF">SSLN_LOCUS2970</name>
</gene>
<dbReference type="Proteomes" id="UP000275846">
    <property type="component" value="Unassembled WGS sequence"/>
</dbReference>
<sequence length="82" mass="9064">MSIVCPTEGWCIDGDLHVDSFLVIVDLRCSYRTLSCSQHESGVMTESRRPEATVRAGQLSDAEVDAAVTDLVYVYYAHDLVP</sequence>
<dbReference type="WBParaSite" id="SSLN_0000307001-mRNA-1">
    <property type="protein sequence ID" value="SSLN_0000307001-mRNA-1"/>
    <property type="gene ID" value="SSLN_0000307001"/>
</dbReference>
<organism evidence="3">
    <name type="scientific">Schistocephalus solidus</name>
    <name type="common">Tapeworm</name>
    <dbReference type="NCBI Taxonomy" id="70667"/>
    <lineage>
        <taxon>Eukaryota</taxon>
        <taxon>Metazoa</taxon>
        <taxon>Spiralia</taxon>
        <taxon>Lophotrochozoa</taxon>
        <taxon>Platyhelminthes</taxon>
        <taxon>Cestoda</taxon>
        <taxon>Eucestoda</taxon>
        <taxon>Diphyllobothriidea</taxon>
        <taxon>Diphyllobothriidae</taxon>
        <taxon>Schistocephalus</taxon>
    </lineage>
</organism>
<protein>
    <submittedName>
        <fullName evidence="3">TetR family transcriptional regulator</fullName>
    </submittedName>
</protein>
<evidence type="ECO:0000313" key="1">
    <source>
        <dbReference type="EMBL" id="VDL89355.1"/>
    </source>
</evidence>
<proteinExistence type="predicted"/>
<evidence type="ECO:0000313" key="2">
    <source>
        <dbReference type="Proteomes" id="UP000275846"/>
    </source>
</evidence>
<dbReference type="EMBL" id="UYSU01032391">
    <property type="protein sequence ID" value="VDL89355.1"/>
    <property type="molecule type" value="Genomic_DNA"/>
</dbReference>
<reference evidence="1 2" key="2">
    <citation type="submission" date="2018-11" db="EMBL/GenBank/DDBJ databases">
        <authorList>
            <consortium name="Pathogen Informatics"/>
        </authorList>
    </citation>
    <scope>NUCLEOTIDE SEQUENCE [LARGE SCALE GENOMIC DNA]</scope>
    <source>
        <strain evidence="1 2">NST_G2</strain>
    </source>
</reference>
<keyword evidence="2" id="KW-1185">Reference proteome</keyword>